<name>A0A318KUD6_9NEIS</name>
<dbReference type="InterPro" id="IPR036890">
    <property type="entry name" value="HATPase_C_sf"/>
</dbReference>
<dbReference type="CDD" id="cd16927">
    <property type="entry name" value="HATPase_Hsp90-like"/>
    <property type="match status" value="1"/>
</dbReference>
<keyword evidence="14" id="KW-1185">Reference proteome</keyword>
<reference evidence="13 14" key="1">
    <citation type="submission" date="2018-05" db="EMBL/GenBank/DDBJ databases">
        <title>Genomic Encyclopedia of Type Strains, Phase IV (KMG-IV): sequencing the most valuable type-strain genomes for metagenomic binning, comparative biology and taxonomic classification.</title>
        <authorList>
            <person name="Goeker M."/>
        </authorList>
    </citation>
    <scope>NUCLEOTIDE SEQUENCE [LARGE SCALE GENOMIC DNA]</scope>
    <source>
        <strain evidence="13 14">DSM 29661</strain>
    </source>
</reference>
<feature type="binding site" evidence="11">
    <location>
        <begin position="118"/>
        <end position="119"/>
    </location>
    <ligand>
        <name>ATP</name>
        <dbReference type="ChEBI" id="CHEBI:30616"/>
    </ligand>
</feature>
<feature type="region of interest" description="C" evidence="10">
    <location>
        <begin position="575"/>
        <end position="650"/>
    </location>
</feature>
<dbReference type="PIRSF" id="PIRSF002583">
    <property type="entry name" value="Hsp90"/>
    <property type="match status" value="1"/>
</dbReference>
<gene>
    <name evidence="10" type="primary">htpG</name>
    <name evidence="13" type="ORF">DFR34_10770</name>
</gene>
<dbReference type="Gene3D" id="3.30.230.80">
    <property type="match status" value="1"/>
</dbReference>
<keyword evidence="7 10" id="KW-0143">Chaperone</keyword>
<dbReference type="GO" id="GO:0140662">
    <property type="term" value="F:ATP-dependent protein folding chaperone"/>
    <property type="evidence" value="ECO:0007669"/>
    <property type="project" value="InterPro"/>
</dbReference>
<accession>A0A318KUD6</accession>
<dbReference type="InterPro" id="IPR019805">
    <property type="entry name" value="Heat_shock_protein_90_CS"/>
</dbReference>
<evidence type="ECO:0000256" key="2">
    <source>
        <dbReference type="ARBA" id="ARBA00008239"/>
    </source>
</evidence>
<dbReference type="InterPro" id="IPR001404">
    <property type="entry name" value="Hsp90_fam"/>
</dbReference>
<keyword evidence="5 10" id="KW-0067">ATP-binding</keyword>
<keyword evidence="6 10" id="KW-0346">Stress response</keyword>
<comment type="caution">
    <text evidence="10">Lacks conserved residue(s) required for the propagation of feature annotation.</text>
</comment>
<feature type="binding site" evidence="11">
    <location>
        <begin position="140"/>
        <end position="145"/>
    </location>
    <ligand>
        <name>ATP</name>
        <dbReference type="ChEBI" id="CHEBI:30616"/>
    </ligand>
</feature>
<proteinExistence type="inferred from homology"/>
<evidence type="ECO:0000256" key="10">
    <source>
        <dbReference type="HAMAP-Rule" id="MF_00505"/>
    </source>
</evidence>
<dbReference type="HAMAP" id="MF_00505">
    <property type="entry name" value="HSP90"/>
    <property type="match status" value="1"/>
</dbReference>
<dbReference type="Proteomes" id="UP000247555">
    <property type="component" value="Unassembled WGS sequence"/>
</dbReference>
<organism evidence="13 14">
    <name type="scientific">Rivihabitans pingtungensis</name>
    <dbReference type="NCBI Taxonomy" id="1054498"/>
    <lineage>
        <taxon>Bacteria</taxon>
        <taxon>Pseudomonadati</taxon>
        <taxon>Pseudomonadota</taxon>
        <taxon>Betaproteobacteria</taxon>
        <taxon>Neisseriales</taxon>
        <taxon>Aquaspirillaceae</taxon>
        <taxon>Rivihabitans</taxon>
    </lineage>
</organism>
<evidence type="ECO:0000256" key="6">
    <source>
        <dbReference type="ARBA" id="ARBA00023016"/>
    </source>
</evidence>
<dbReference type="PRINTS" id="PR00775">
    <property type="entry name" value="HEATSHOCK90"/>
</dbReference>
<dbReference type="FunFam" id="3.30.230.80:FF:000002">
    <property type="entry name" value="Molecular chaperone HtpG"/>
    <property type="match status" value="1"/>
</dbReference>
<keyword evidence="4 10" id="KW-0547">Nucleotide-binding</keyword>
<sequence length="650" mass="73000">MPPICERSSLNHDIKHIMSTQKETLGFQAEVKQLLQLMIHSLYSDKEIFLRELISNASDAADKLRFEALDKPDFYEQDSELRIRLSVDREARTLTLIDNGIGMSRDEVIDNIGTIAKSGTRAFFEKLTGDARKDANLIGQFGVGFYSAFIVADKVTLTTRRAGLPASEGVRWESSGEGDYTLETTDAPRGTHIVLHLREGEDELLDEWRLKQIIRKYSDHITLPIEMPTAAVTDEDGKETQPAGWETVNKASALWARAKSEITDEEYKAFYQHVAHDYSDPLAWTHARVEGRQEYTQLLYLPARAPFDLYDRDARHGVKLYVRRVFIMDDADKLMPQYLRFVRGVIDSADLPLNVSRELLQGNKDIDAIRAGCVKKVLAMLEDLAENQADKFATFWKEFGQVLKEGVGEDFANRERIAKLLRFASTHTGNDGQTVSLADYLGRMKPEQDKIYYLTADSYTAALASPHLEVFRKKGVEVLLLTDRVDEWVTSHLTEFDGKNLVSVARGALDLGALEDESEKASQKASEEAMKPLVDALSDTLKDTVKEVRVTHRLTESPACLVVDEFAMSNHLQRMLKAAGQDVPVSKPILEINPEHPLVKKLDASRSQDTRFADLAHIVFDQALLAEGGQLSDPAGFVKRINALMLELSA</sequence>
<dbReference type="InterPro" id="IPR020568">
    <property type="entry name" value="Ribosomal_Su5_D2-typ_SF"/>
</dbReference>
<feature type="binding site" evidence="11">
    <location>
        <position position="52"/>
    </location>
    <ligand>
        <name>ATP</name>
        <dbReference type="ChEBI" id="CHEBI:30616"/>
    </ligand>
</feature>
<dbReference type="GO" id="GO:0005737">
    <property type="term" value="C:cytoplasm"/>
    <property type="evidence" value="ECO:0007669"/>
    <property type="project" value="UniProtKB-SubCell"/>
</dbReference>
<comment type="caution">
    <text evidence="13">The sequence shown here is derived from an EMBL/GenBank/DDBJ whole genome shotgun (WGS) entry which is preliminary data.</text>
</comment>
<comment type="similarity">
    <text evidence="2 10">Belongs to the heat shock protein 90 family.</text>
</comment>
<dbReference type="Pfam" id="PF13589">
    <property type="entry name" value="HATPase_c_3"/>
    <property type="match status" value="1"/>
</dbReference>
<feature type="region of interest" description="A; substrate-binding" evidence="10">
    <location>
        <begin position="1"/>
        <end position="357"/>
    </location>
</feature>
<feature type="binding site" evidence="11">
    <location>
        <position position="111"/>
    </location>
    <ligand>
        <name>ATP</name>
        <dbReference type="ChEBI" id="CHEBI:30616"/>
    </ligand>
</feature>
<dbReference type="SUPFAM" id="SSF55874">
    <property type="entry name" value="ATPase domain of HSP90 chaperone/DNA topoisomerase II/histidine kinase"/>
    <property type="match status" value="1"/>
</dbReference>
<evidence type="ECO:0000256" key="9">
    <source>
        <dbReference type="ARBA" id="ARBA00070675"/>
    </source>
</evidence>
<dbReference type="SUPFAM" id="SSF110942">
    <property type="entry name" value="HSP90 C-terminal domain"/>
    <property type="match status" value="1"/>
</dbReference>
<feature type="binding site" evidence="11">
    <location>
        <position position="56"/>
    </location>
    <ligand>
        <name>ATP</name>
        <dbReference type="ChEBI" id="CHEBI:30616"/>
    </ligand>
</feature>
<feature type="binding site" evidence="11">
    <location>
        <position position="103"/>
    </location>
    <ligand>
        <name>ATP</name>
        <dbReference type="ChEBI" id="CHEBI:30616"/>
    </ligand>
</feature>
<dbReference type="InterPro" id="IPR003594">
    <property type="entry name" value="HATPase_dom"/>
</dbReference>
<feature type="binding site" evidence="11">
    <location>
        <position position="117"/>
    </location>
    <ligand>
        <name>ATP</name>
        <dbReference type="ChEBI" id="CHEBI:30616"/>
    </ligand>
</feature>
<dbReference type="Gene3D" id="1.20.120.790">
    <property type="entry name" value="Heat shock protein 90, C-terminal domain"/>
    <property type="match status" value="1"/>
</dbReference>
<dbReference type="SMART" id="SM00387">
    <property type="entry name" value="HATPase_c"/>
    <property type="match status" value="1"/>
</dbReference>
<keyword evidence="3 10" id="KW-0963">Cytoplasm</keyword>
<evidence type="ECO:0000256" key="11">
    <source>
        <dbReference type="PIRSR" id="PIRSR002583-1"/>
    </source>
</evidence>
<evidence type="ECO:0000256" key="5">
    <source>
        <dbReference type="ARBA" id="ARBA00022840"/>
    </source>
</evidence>
<feature type="binding site" evidence="11">
    <location>
        <position position="98"/>
    </location>
    <ligand>
        <name>ATP</name>
        <dbReference type="ChEBI" id="CHEBI:30616"/>
    </ligand>
</feature>
<dbReference type="Gene3D" id="3.30.565.10">
    <property type="entry name" value="Histidine kinase-like ATPase, C-terminal domain"/>
    <property type="match status" value="1"/>
</dbReference>
<dbReference type="InterPro" id="IPR020575">
    <property type="entry name" value="Hsp90_N"/>
</dbReference>
<dbReference type="EMBL" id="QJKI01000007">
    <property type="protein sequence ID" value="PXX79315.1"/>
    <property type="molecule type" value="Genomic_DNA"/>
</dbReference>
<evidence type="ECO:0000256" key="1">
    <source>
        <dbReference type="ARBA" id="ARBA00004496"/>
    </source>
</evidence>
<dbReference type="PROSITE" id="PS00298">
    <property type="entry name" value="HSP90"/>
    <property type="match status" value="1"/>
</dbReference>
<protein>
    <recommendedName>
        <fullName evidence="9 10">Chaperone protein HtpG</fullName>
    </recommendedName>
    <alternativeName>
        <fullName evidence="10">Heat shock protein HtpG</fullName>
    </alternativeName>
    <alternativeName>
        <fullName evidence="10">High temperature protein G</fullName>
    </alternativeName>
</protein>
<dbReference type="GO" id="GO:0005524">
    <property type="term" value="F:ATP binding"/>
    <property type="evidence" value="ECO:0007669"/>
    <property type="project" value="UniProtKB-UniRule"/>
</dbReference>
<dbReference type="GO" id="GO:0016887">
    <property type="term" value="F:ATP hydrolysis activity"/>
    <property type="evidence" value="ECO:0007669"/>
    <property type="project" value="InterPro"/>
</dbReference>
<dbReference type="Gene3D" id="3.40.50.11260">
    <property type="match status" value="1"/>
</dbReference>
<evidence type="ECO:0000313" key="13">
    <source>
        <dbReference type="EMBL" id="PXX79315.1"/>
    </source>
</evidence>
<dbReference type="Pfam" id="PF00183">
    <property type="entry name" value="HSP90"/>
    <property type="match status" value="1"/>
</dbReference>
<dbReference type="NCBIfam" id="NF003555">
    <property type="entry name" value="PRK05218.1"/>
    <property type="match status" value="1"/>
</dbReference>
<comment type="subunit">
    <text evidence="10">Homodimer.</text>
</comment>
<dbReference type="AlphaFoldDB" id="A0A318KUD6"/>
<dbReference type="InterPro" id="IPR037196">
    <property type="entry name" value="HSP90_C"/>
</dbReference>
<feature type="domain" description="Histidine kinase/HSP90-like ATPase" evidence="12">
    <location>
        <begin position="45"/>
        <end position="201"/>
    </location>
</feature>
<dbReference type="GO" id="GO:0051082">
    <property type="term" value="F:unfolded protein binding"/>
    <property type="evidence" value="ECO:0007669"/>
    <property type="project" value="UniProtKB-UniRule"/>
</dbReference>
<evidence type="ECO:0000256" key="4">
    <source>
        <dbReference type="ARBA" id="ARBA00022741"/>
    </source>
</evidence>
<feature type="binding site" evidence="11">
    <location>
        <position position="191"/>
    </location>
    <ligand>
        <name>ATP</name>
        <dbReference type="ChEBI" id="CHEBI:30616"/>
    </ligand>
</feature>
<evidence type="ECO:0000256" key="8">
    <source>
        <dbReference type="ARBA" id="ARBA00058590"/>
    </source>
</evidence>
<evidence type="ECO:0000256" key="3">
    <source>
        <dbReference type="ARBA" id="ARBA00022490"/>
    </source>
</evidence>
<dbReference type="PANTHER" id="PTHR11528">
    <property type="entry name" value="HEAT SHOCK PROTEIN 90 FAMILY MEMBER"/>
    <property type="match status" value="1"/>
</dbReference>
<feature type="binding site" evidence="11">
    <location>
        <position position="357"/>
    </location>
    <ligand>
        <name>ATP</name>
        <dbReference type="ChEBI" id="CHEBI:30616"/>
    </ligand>
</feature>
<evidence type="ECO:0000259" key="12">
    <source>
        <dbReference type="SMART" id="SM00387"/>
    </source>
</evidence>
<evidence type="ECO:0000256" key="7">
    <source>
        <dbReference type="ARBA" id="ARBA00023186"/>
    </source>
</evidence>
<comment type="function">
    <text evidence="8 10">Molecular chaperone. Has ATPase activity.</text>
</comment>
<evidence type="ECO:0000313" key="14">
    <source>
        <dbReference type="Proteomes" id="UP000247555"/>
    </source>
</evidence>
<dbReference type="SUPFAM" id="SSF54211">
    <property type="entry name" value="Ribosomal protein S5 domain 2-like"/>
    <property type="match status" value="1"/>
</dbReference>
<dbReference type="FunFam" id="3.30.565.10:FF:000009">
    <property type="entry name" value="Molecular chaperone HtpG"/>
    <property type="match status" value="1"/>
</dbReference>
<comment type="subcellular location">
    <subcellularLocation>
        <location evidence="1 10">Cytoplasm</location>
    </subcellularLocation>
</comment>